<dbReference type="GeneID" id="93278442"/>
<dbReference type="Proteomes" id="UP000198508">
    <property type="component" value="Unassembled WGS sequence"/>
</dbReference>
<feature type="transmembrane region" description="Helical" evidence="1">
    <location>
        <begin position="99"/>
        <end position="121"/>
    </location>
</feature>
<name>A0A1I0CUW3_9FIRM</name>
<evidence type="ECO:0000256" key="1">
    <source>
        <dbReference type="SAM" id="Phobius"/>
    </source>
</evidence>
<evidence type="ECO:0000313" key="3">
    <source>
        <dbReference type="Proteomes" id="UP000198508"/>
    </source>
</evidence>
<keyword evidence="3" id="KW-1185">Reference proteome</keyword>
<organism evidence="2 3">
    <name type="scientific">Enterocloster lavalensis</name>
    <dbReference type="NCBI Taxonomy" id="460384"/>
    <lineage>
        <taxon>Bacteria</taxon>
        <taxon>Bacillati</taxon>
        <taxon>Bacillota</taxon>
        <taxon>Clostridia</taxon>
        <taxon>Lachnospirales</taxon>
        <taxon>Lachnospiraceae</taxon>
        <taxon>Enterocloster</taxon>
    </lineage>
</organism>
<feature type="transmembrane region" description="Helical" evidence="1">
    <location>
        <begin position="141"/>
        <end position="166"/>
    </location>
</feature>
<dbReference type="RefSeq" id="WP_166434502.1">
    <property type="nucleotide sequence ID" value="NZ_FOIM01000003.1"/>
</dbReference>
<feature type="transmembrane region" description="Helical" evidence="1">
    <location>
        <begin position="21"/>
        <end position="41"/>
    </location>
</feature>
<dbReference type="InterPro" id="IPR021354">
    <property type="entry name" value="DUF2975"/>
</dbReference>
<accession>A0A1I0CUW3</accession>
<proteinExistence type="predicted"/>
<evidence type="ECO:0008006" key="4">
    <source>
        <dbReference type="Google" id="ProtNLM"/>
    </source>
</evidence>
<gene>
    <name evidence="2" type="ORF">SAMN05216313_103184</name>
</gene>
<sequence length="209" mass="23012">MQEQMERLRKIKTSCRVIRGFLWIMMGLMALFAVSYVWYGIKVAAAPESAFTAAENRFGGLSVDMAGQNFQVGSSVPSYASPVGIRGAYSPKALQMVNMGLGFVLVLVPFSAVIWEILRILGRVMAGESPFCAENIRAVKFVGFILLFLGLASKILYLLGITYLVFKGEVSGMSFLFDYLVAFTGGLLLVLARIFEYGSYLQSEYDATL</sequence>
<keyword evidence="1" id="KW-0812">Transmembrane</keyword>
<keyword evidence="1" id="KW-0472">Membrane</keyword>
<protein>
    <recommendedName>
        <fullName evidence="4">DUF2975 domain-containing protein</fullName>
    </recommendedName>
</protein>
<evidence type="ECO:0000313" key="2">
    <source>
        <dbReference type="EMBL" id="SET23604.1"/>
    </source>
</evidence>
<reference evidence="3" key="1">
    <citation type="submission" date="2016-10" db="EMBL/GenBank/DDBJ databases">
        <authorList>
            <person name="Varghese N."/>
            <person name="Submissions S."/>
        </authorList>
    </citation>
    <scope>NUCLEOTIDE SEQUENCE [LARGE SCALE GENOMIC DNA]</scope>
    <source>
        <strain evidence="3">NLAE-zl-G277</strain>
    </source>
</reference>
<dbReference type="AlphaFoldDB" id="A0A1I0CUW3"/>
<keyword evidence="1" id="KW-1133">Transmembrane helix</keyword>
<dbReference type="EMBL" id="FOIM01000003">
    <property type="protein sequence ID" value="SET23604.1"/>
    <property type="molecule type" value="Genomic_DNA"/>
</dbReference>
<feature type="transmembrane region" description="Helical" evidence="1">
    <location>
        <begin position="172"/>
        <end position="192"/>
    </location>
</feature>
<dbReference type="Pfam" id="PF11188">
    <property type="entry name" value="DUF2975"/>
    <property type="match status" value="1"/>
</dbReference>